<reference evidence="9 10" key="1">
    <citation type="journal article" date="2021" name="Elife">
        <title>Chloroplast acquisition without the gene transfer in kleptoplastic sea slugs, Plakobranchus ocellatus.</title>
        <authorList>
            <person name="Maeda T."/>
            <person name="Takahashi S."/>
            <person name="Yoshida T."/>
            <person name="Shimamura S."/>
            <person name="Takaki Y."/>
            <person name="Nagai Y."/>
            <person name="Toyoda A."/>
            <person name="Suzuki Y."/>
            <person name="Arimoto A."/>
            <person name="Ishii H."/>
            <person name="Satoh N."/>
            <person name="Nishiyama T."/>
            <person name="Hasebe M."/>
            <person name="Maruyama T."/>
            <person name="Minagawa J."/>
            <person name="Obokata J."/>
            <person name="Shigenobu S."/>
        </authorList>
    </citation>
    <scope>NUCLEOTIDE SEQUENCE [LARGE SCALE GENOMIC DNA]</scope>
</reference>
<dbReference type="GO" id="GO:0035556">
    <property type="term" value="P:intracellular signal transduction"/>
    <property type="evidence" value="ECO:0007669"/>
    <property type="project" value="InterPro"/>
</dbReference>
<dbReference type="InterPro" id="IPR035899">
    <property type="entry name" value="DBL_dom_sf"/>
</dbReference>
<dbReference type="SMART" id="SM00326">
    <property type="entry name" value="SH3"/>
    <property type="match status" value="1"/>
</dbReference>
<dbReference type="SUPFAM" id="SSF50044">
    <property type="entry name" value="SH3-domain"/>
    <property type="match status" value="1"/>
</dbReference>
<keyword evidence="1 4" id="KW-0728">SH3 domain</keyword>
<dbReference type="PROSITE" id="PS50010">
    <property type="entry name" value="DH_2"/>
    <property type="match status" value="1"/>
</dbReference>
<dbReference type="GO" id="GO:0005085">
    <property type="term" value="F:guanyl-nucleotide exchange factor activity"/>
    <property type="evidence" value="ECO:0007669"/>
    <property type="project" value="UniProtKB-KW"/>
</dbReference>
<dbReference type="EMBL" id="BLXT01002832">
    <property type="protein sequence ID" value="GFN98118.1"/>
    <property type="molecule type" value="Genomic_DNA"/>
</dbReference>
<evidence type="ECO:0000259" key="7">
    <source>
        <dbReference type="PROSITE" id="PS50003"/>
    </source>
</evidence>
<comment type="caution">
    <text evidence="9">The sequence shown here is derived from an EMBL/GenBank/DDBJ whole genome shotgun (WGS) entry which is preliminary data.</text>
</comment>
<dbReference type="PROSITE" id="PS50003">
    <property type="entry name" value="PH_DOMAIN"/>
    <property type="match status" value="1"/>
</dbReference>
<dbReference type="Proteomes" id="UP000735302">
    <property type="component" value="Unassembled WGS sequence"/>
</dbReference>
<dbReference type="AlphaFoldDB" id="A0AAV3ZUM9"/>
<dbReference type="Pfam" id="PF23289">
    <property type="entry name" value="Spectrin_5"/>
    <property type="match status" value="1"/>
</dbReference>
<dbReference type="InterPro" id="IPR001452">
    <property type="entry name" value="SH3_domain"/>
</dbReference>
<feature type="region of interest" description="Disordered" evidence="5">
    <location>
        <begin position="218"/>
        <end position="258"/>
    </location>
</feature>
<dbReference type="InterPro" id="IPR055251">
    <property type="entry name" value="SOS1_NGEF_PH"/>
</dbReference>
<dbReference type="InterPro" id="IPR001849">
    <property type="entry name" value="PH_domain"/>
</dbReference>
<feature type="domain" description="PH" evidence="7">
    <location>
        <begin position="460"/>
        <end position="569"/>
    </location>
</feature>
<dbReference type="PROSITE" id="PS00741">
    <property type="entry name" value="DH_1"/>
    <property type="match status" value="1"/>
</dbReference>
<sequence>MRTRGKQLMMDEHYAVDSIRPKCVELQRMCEQYKELLRKRRQMLTKSHDLQDRLDRANKWCSSGVDMLANQPVDRLQTAQGAQKALQDIEAYLNTAKELKLSNPKEFRQLFESMMTAETRANVQHILKRMEDVQGMCAKRKESLRPITGPSKTQPVQQVTGELGTQGDSSQNQLGGPDGKKPVVYAEKSARFRPEIQHHTSSSSNGVSNASDLSFNLSNVSSSSHSASDTSSSFASETQRSSVSSVSMSSFPEGDSLKSKQRHIMNELIETEEAYVNELHQILQGYFNKMDDRSLLMMIPPALQGQKHILFGNLDDIYRFHKDLFLNELRECRESPARVGKIFVNRKEEFQMYSIYCQNKPKSEALRIRVGDSNPFFKECQRQLGHRLPLGAYLLKPIQRITKYQLLLKEMLKNTGDNPDLTAALNEALDTMLSVLAYLNDSMHQVAISGYSGNLSDLGRLLLHGSFRVWTEHKREKLRDLRLRPMQRHVFLYQHDMLLCKQRDGDESQPTYTFKTKINLSQVGLTEKIKGDKRKFELWLRGREEVYIIQAPDMATKDVWIKEIKRVLLSQFDHLKANRQLLTSTAQGSQISSGSDYSLDNWRSSGDEGDIGRGNNNNSKSSSLTRNIPNISAPFYEGEEERRDQETGGAGDEEYYEDDGGGWSSGEFSNTDDEQLADQHIPKIEPSYCERFVSLGDYYPIDSTELGLTEGDEVEVQRVGTNGWWFARHLATGGQGWVPSTYLESISRQGHGHGVSSSNSEGNLFSSSDSLCVAGARGEMTRSASGRHYYRSNSPVPETTV</sequence>
<evidence type="ECO:0000313" key="10">
    <source>
        <dbReference type="Proteomes" id="UP000735302"/>
    </source>
</evidence>
<feature type="compositionally biased region" description="Polar residues" evidence="5">
    <location>
        <begin position="584"/>
        <end position="604"/>
    </location>
</feature>
<dbReference type="SUPFAM" id="SSF48065">
    <property type="entry name" value="DBL homology domain (DH-domain)"/>
    <property type="match status" value="1"/>
</dbReference>
<evidence type="ECO:0000256" key="3">
    <source>
        <dbReference type="ARBA" id="ARBA00022658"/>
    </source>
</evidence>
<dbReference type="Gene3D" id="2.30.29.30">
    <property type="entry name" value="Pleckstrin-homology domain (PH domain)/Phosphotyrosine-binding domain (PTB)"/>
    <property type="match status" value="1"/>
</dbReference>
<dbReference type="Pfam" id="PF00018">
    <property type="entry name" value="SH3_1"/>
    <property type="match status" value="1"/>
</dbReference>
<dbReference type="InterPro" id="IPR000219">
    <property type="entry name" value="DH_dom"/>
</dbReference>
<name>A0AAV3ZUM9_9GAST</name>
<dbReference type="CDD" id="cd00160">
    <property type="entry name" value="RhoGEF"/>
    <property type="match status" value="1"/>
</dbReference>
<dbReference type="PANTHER" id="PTHR22826:SF211">
    <property type="entry name" value="LD43457P"/>
    <property type="match status" value="1"/>
</dbReference>
<accession>A0AAV3ZUM9</accession>
<dbReference type="Gene3D" id="1.20.900.10">
    <property type="entry name" value="Dbl homology (DH) domain"/>
    <property type="match status" value="1"/>
</dbReference>
<dbReference type="Gene3D" id="2.30.30.40">
    <property type="entry name" value="SH3 Domains"/>
    <property type="match status" value="1"/>
</dbReference>
<feature type="domain" description="SH3" evidence="6">
    <location>
        <begin position="687"/>
        <end position="748"/>
    </location>
</feature>
<dbReference type="InterPro" id="IPR056466">
    <property type="entry name" value="Spectrin_DBS"/>
</dbReference>
<dbReference type="InterPro" id="IPR001331">
    <property type="entry name" value="GDS_CDC24_CS"/>
</dbReference>
<evidence type="ECO:0000256" key="1">
    <source>
        <dbReference type="ARBA" id="ARBA00022443"/>
    </source>
</evidence>
<evidence type="ECO:0000256" key="5">
    <source>
        <dbReference type="SAM" id="MobiDB-lite"/>
    </source>
</evidence>
<feature type="compositionally biased region" description="Acidic residues" evidence="5">
    <location>
        <begin position="651"/>
        <end position="660"/>
    </location>
</feature>
<dbReference type="SMART" id="SM00233">
    <property type="entry name" value="PH"/>
    <property type="match status" value="1"/>
</dbReference>
<feature type="region of interest" description="Disordered" evidence="5">
    <location>
        <begin position="142"/>
        <end position="182"/>
    </location>
</feature>
<dbReference type="SMART" id="SM00325">
    <property type="entry name" value="RhoGEF"/>
    <property type="match status" value="1"/>
</dbReference>
<keyword evidence="2" id="KW-0597">Phosphoprotein</keyword>
<dbReference type="Gene3D" id="1.20.58.60">
    <property type="match status" value="1"/>
</dbReference>
<protein>
    <submittedName>
        <fullName evidence="9">Guanine nucleotide exchange factor dbs</fullName>
    </submittedName>
</protein>
<dbReference type="FunFam" id="2.30.29.30:FF:000078">
    <property type="entry name" value="Guanine nucleotide exchange factor DBS"/>
    <property type="match status" value="1"/>
</dbReference>
<dbReference type="Pfam" id="PF22697">
    <property type="entry name" value="SOS1_NGEF_PH"/>
    <property type="match status" value="1"/>
</dbReference>
<evidence type="ECO:0000259" key="8">
    <source>
        <dbReference type="PROSITE" id="PS50010"/>
    </source>
</evidence>
<dbReference type="SUPFAM" id="SSF46966">
    <property type="entry name" value="Spectrin repeat"/>
    <property type="match status" value="1"/>
</dbReference>
<evidence type="ECO:0000313" key="9">
    <source>
        <dbReference type="EMBL" id="GFN98118.1"/>
    </source>
</evidence>
<dbReference type="PROSITE" id="PS50002">
    <property type="entry name" value="SH3"/>
    <property type="match status" value="1"/>
</dbReference>
<keyword evidence="10" id="KW-1185">Reference proteome</keyword>
<dbReference type="CDD" id="cd11856">
    <property type="entry name" value="SH3_p47phox_like"/>
    <property type="match status" value="1"/>
</dbReference>
<organism evidence="9 10">
    <name type="scientific">Plakobranchus ocellatus</name>
    <dbReference type="NCBI Taxonomy" id="259542"/>
    <lineage>
        <taxon>Eukaryota</taxon>
        <taxon>Metazoa</taxon>
        <taxon>Spiralia</taxon>
        <taxon>Lophotrochozoa</taxon>
        <taxon>Mollusca</taxon>
        <taxon>Gastropoda</taxon>
        <taxon>Heterobranchia</taxon>
        <taxon>Euthyneura</taxon>
        <taxon>Panpulmonata</taxon>
        <taxon>Sacoglossa</taxon>
        <taxon>Placobranchoidea</taxon>
        <taxon>Plakobranchidae</taxon>
        <taxon>Plakobranchus</taxon>
    </lineage>
</organism>
<dbReference type="GO" id="GO:0005737">
    <property type="term" value="C:cytoplasm"/>
    <property type="evidence" value="ECO:0007669"/>
    <property type="project" value="TreeGrafter"/>
</dbReference>
<proteinExistence type="predicted"/>
<evidence type="ECO:0000259" key="6">
    <source>
        <dbReference type="PROSITE" id="PS50002"/>
    </source>
</evidence>
<dbReference type="Pfam" id="PF00621">
    <property type="entry name" value="RhoGEF"/>
    <property type="match status" value="1"/>
</dbReference>
<dbReference type="SUPFAM" id="SSF50729">
    <property type="entry name" value="PH domain-like"/>
    <property type="match status" value="1"/>
</dbReference>
<dbReference type="InterPro" id="IPR036028">
    <property type="entry name" value="SH3-like_dom_sf"/>
</dbReference>
<feature type="region of interest" description="Disordered" evidence="5">
    <location>
        <begin position="584"/>
        <end position="674"/>
    </location>
</feature>
<evidence type="ECO:0000256" key="4">
    <source>
        <dbReference type="PROSITE-ProRule" id="PRU00192"/>
    </source>
</evidence>
<feature type="compositionally biased region" description="Polar residues" evidence="5">
    <location>
        <begin position="150"/>
        <end position="160"/>
    </location>
</feature>
<evidence type="ECO:0000256" key="2">
    <source>
        <dbReference type="ARBA" id="ARBA00022553"/>
    </source>
</evidence>
<gene>
    <name evidence="9" type="ORF">PoB_002462400</name>
</gene>
<keyword evidence="3" id="KW-0344">Guanine-nucleotide releasing factor</keyword>
<feature type="compositionally biased region" description="Low complexity" evidence="5">
    <location>
        <begin position="218"/>
        <end position="250"/>
    </location>
</feature>
<feature type="domain" description="DH" evidence="8">
    <location>
        <begin position="260"/>
        <end position="442"/>
    </location>
</feature>
<dbReference type="PANTHER" id="PTHR22826">
    <property type="entry name" value="RHO GUANINE EXCHANGE FACTOR-RELATED"/>
    <property type="match status" value="1"/>
</dbReference>
<dbReference type="InterPro" id="IPR011993">
    <property type="entry name" value="PH-like_dom_sf"/>
</dbReference>
<dbReference type="InterPro" id="IPR051336">
    <property type="entry name" value="RhoGEF_Guanine_NuclExch_SF"/>
</dbReference>